<dbReference type="OrthoDB" id="9842648at2"/>
<gene>
    <name evidence="1" type="ORF">EV695_2582</name>
</gene>
<dbReference type="Proteomes" id="UP000294887">
    <property type="component" value="Unassembled WGS sequence"/>
</dbReference>
<protein>
    <submittedName>
        <fullName evidence="1">Uncharacterized protein</fullName>
    </submittedName>
</protein>
<keyword evidence="2" id="KW-1185">Reference proteome</keyword>
<dbReference type="RefSeq" id="WP_131906371.1">
    <property type="nucleotide sequence ID" value="NZ_BAAAFU010000006.1"/>
</dbReference>
<name>A0A4R1ETR4_9GAMM</name>
<comment type="caution">
    <text evidence="1">The sequence shown here is derived from an EMBL/GenBank/DDBJ whole genome shotgun (WGS) entry which is preliminary data.</text>
</comment>
<accession>A0A4R1ETR4</accession>
<dbReference type="EMBL" id="SMFQ01000004">
    <property type="protein sequence ID" value="TCJ84623.1"/>
    <property type="molecule type" value="Genomic_DNA"/>
</dbReference>
<evidence type="ECO:0000313" key="1">
    <source>
        <dbReference type="EMBL" id="TCJ84623.1"/>
    </source>
</evidence>
<dbReference type="AlphaFoldDB" id="A0A4R1ETR4"/>
<reference evidence="1 2" key="1">
    <citation type="submission" date="2019-03" db="EMBL/GenBank/DDBJ databases">
        <title>Genomic Encyclopedia of Type Strains, Phase IV (KMG-IV): sequencing the most valuable type-strain genomes for metagenomic binning, comparative biology and taxonomic classification.</title>
        <authorList>
            <person name="Goeker M."/>
        </authorList>
    </citation>
    <scope>NUCLEOTIDE SEQUENCE [LARGE SCALE GENOMIC DNA]</scope>
    <source>
        <strain evidence="1 2">DSM 24830</strain>
    </source>
</reference>
<evidence type="ECO:0000313" key="2">
    <source>
        <dbReference type="Proteomes" id="UP000294887"/>
    </source>
</evidence>
<sequence>MNKVDVEKIWTDVQGEAGNRSKGSFKRALWYGNNSKVFGQNKGARKAIRNAPKQIALGSLDFAGMAPGLGAAVGMVVDQALSAGKDLYSAEVKPYLKQKPTSADEQLRKQVKSSVKDMKSNAFQVMDRNLVKLKDSGKKVSPSIRDLMAAAPSATYQNSSMGVSIGGSSDDEKQAKKAHDALRQIAETEYYIDKEMGMVKVLQEALVVLEKDLNKMQVSTQKVRKEVMDYIESAL</sequence>
<proteinExistence type="predicted"/>
<organism evidence="1 2">
    <name type="scientific">Cocleimonas flava</name>
    <dbReference type="NCBI Taxonomy" id="634765"/>
    <lineage>
        <taxon>Bacteria</taxon>
        <taxon>Pseudomonadati</taxon>
        <taxon>Pseudomonadota</taxon>
        <taxon>Gammaproteobacteria</taxon>
        <taxon>Thiotrichales</taxon>
        <taxon>Thiotrichaceae</taxon>
        <taxon>Cocleimonas</taxon>
    </lineage>
</organism>